<organism evidence="1 2">
    <name type="scientific">Streptomyces phage Celia</name>
    <dbReference type="NCBI Taxonomy" id="2590946"/>
    <lineage>
        <taxon>Viruses</taxon>
        <taxon>Duplodnaviria</taxon>
        <taxon>Heunggongvirae</taxon>
        <taxon>Uroviricota</taxon>
        <taxon>Caudoviricetes</taxon>
        <taxon>Arquatrovirinae</taxon>
        <taxon>Celiavirus</taxon>
        <taxon>Celiavirus celia</taxon>
    </lineage>
</organism>
<gene>
    <name evidence="1" type="primary">70</name>
    <name evidence="1" type="ORF">SEA_CELIA_70</name>
</gene>
<dbReference type="RefSeq" id="YP_010054634.1">
    <property type="nucleotide sequence ID" value="NC_054655.1"/>
</dbReference>
<dbReference type="KEGG" id="vg:64470551"/>
<proteinExistence type="predicted"/>
<name>A0A516KRL0_9CAUD</name>
<dbReference type="EMBL" id="MN062705">
    <property type="protein sequence ID" value="QDP44273.1"/>
    <property type="molecule type" value="Genomic_DNA"/>
</dbReference>
<dbReference type="GeneID" id="64470551"/>
<evidence type="ECO:0000313" key="2">
    <source>
        <dbReference type="Proteomes" id="UP000317273"/>
    </source>
</evidence>
<evidence type="ECO:0000313" key="1">
    <source>
        <dbReference type="EMBL" id="QDP44273.1"/>
    </source>
</evidence>
<dbReference type="Proteomes" id="UP000317273">
    <property type="component" value="Segment"/>
</dbReference>
<sequence>MDMLIDIARKGDGFYRSLHFASVPREGDKVVIMESRRGYYGHYQTERVEYEVTEVTHYPSENEDEPQVGIVVREA</sequence>
<keyword evidence="2" id="KW-1185">Reference proteome</keyword>
<protein>
    <submittedName>
        <fullName evidence="1">Uncharacterized protein</fullName>
    </submittedName>
</protein>
<accession>A0A516KRL0</accession>
<reference evidence="1 2" key="1">
    <citation type="submission" date="2019-06" db="EMBL/GenBank/DDBJ databases">
        <authorList>
            <person name="Lopez J."/>
            <person name="Ball K.N."/>
            <person name="Bhuiyan S."/>
            <person name="Nayek S."/>
            <person name="Sivoravong A."/>
            <person name="Hughes L.E."/>
            <person name="Garlena R.A."/>
            <person name="Russell D.A."/>
            <person name="Pope W.H."/>
            <person name="Jacobs-Sera D."/>
            <person name="Hatfull G.F."/>
        </authorList>
    </citation>
    <scope>NUCLEOTIDE SEQUENCE [LARGE SCALE GENOMIC DNA]</scope>
</reference>